<dbReference type="EMBL" id="LIUF01000002">
    <property type="protein sequence ID" value="KOX94207.1"/>
    <property type="molecule type" value="Genomic_DNA"/>
</dbReference>
<reference evidence="2 3" key="1">
    <citation type="submission" date="2015-08" db="EMBL/GenBank/DDBJ databases">
        <title>Genomes of Isolates from Cabo Rojo, PR.</title>
        <authorList>
            <person name="Sanchez-Nieves R.L."/>
            <person name="Montalvo-Rodriguez R."/>
        </authorList>
    </citation>
    <scope>NUCLEOTIDE SEQUENCE [LARGE SCALE GENOMIC DNA]</scope>
    <source>
        <strain evidence="2 3">SL3</strain>
    </source>
</reference>
<evidence type="ECO:0000256" key="1">
    <source>
        <dbReference type="SAM" id="Phobius"/>
    </source>
</evidence>
<evidence type="ECO:0000313" key="3">
    <source>
        <dbReference type="Proteomes" id="UP000037729"/>
    </source>
</evidence>
<gene>
    <name evidence="2" type="ORF">AMS69_09645</name>
</gene>
<dbReference type="Proteomes" id="UP000037729">
    <property type="component" value="Unassembled WGS sequence"/>
</dbReference>
<accession>A0A0M9AL05</accession>
<feature type="transmembrane region" description="Helical" evidence="1">
    <location>
        <begin position="100"/>
        <end position="118"/>
    </location>
</feature>
<dbReference type="PATRIC" id="fig|1705562.3.peg.3036"/>
<keyword evidence="1" id="KW-0812">Transmembrane</keyword>
<evidence type="ECO:0000313" key="2">
    <source>
        <dbReference type="EMBL" id="KOX94207.1"/>
    </source>
</evidence>
<name>A0A0M9AL05_9EURY</name>
<feature type="transmembrane region" description="Helical" evidence="1">
    <location>
        <begin position="70"/>
        <end position="94"/>
    </location>
</feature>
<sequence>MSRLQGAFALGALFGTGACLLGTLLFTTASTNDIGRELTALLIWALAIPLIIIGLGGWGAGYLRSESARLGAALTGPPVLAAAVLGLSVAGVGFSPAGRLLLIVPTSGMALVVGYDLWTDNSTAVDR</sequence>
<proteinExistence type="predicted"/>
<feature type="transmembrane region" description="Helical" evidence="1">
    <location>
        <begin position="41"/>
        <end position="63"/>
    </location>
</feature>
<dbReference type="PROSITE" id="PS51257">
    <property type="entry name" value="PROKAR_LIPOPROTEIN"/>
    <property type="match status" value="1"/>
</dbReference>
<dbReference type="OrthoDB" id="222118at2157"/>
<protein>
    <submittedName>
        <fullName evidence="2">Uncharacterized protein</fullName>
    </submittedName>
</protein>
<dbReference type="AlphaFoldDB" id="A0A0M9AL05"/>
<keyword evidence="1" id="KW-1133">Transmembrane helix</keyword>
<keyword evidence="3" id="KW-1185">Reference proteome</keyword>
<comment type="caution">
    <text evidence="2">The sequence shown here is derived from an EMBL/GenBank/DDBJ whole genome shotgun (WGS) entry which is preliminary data.</text>
</comment>
<organism evidence="2 3">
    <name type="scientific">Haloarcula rubripromontorii</name>
    <dbReference type="NCBI Taxonomy" id="1705562"/>
    <lineage>
        <taxon>Archaea</taxon>
        <taxon>Methanobacteriati</taxon>
        <taxon>Methanobacteriota</taxon>
        <taxon>Stenosarchaea group</taxon>
        <taxon>Halobacteria</taxon>
        <taxon>Halobacteriales</taxon>
        <taxon>Haloarculaceae</taxon>
        <taxon>Haloarcula</taxon>
    </lineage>
</organism>
<keyword evidence="1" id="KW-0472">Membrane</keyword>